<reference evidence="1" key="2">
    <citation type="submission" date="2018-05" db="EMBL/GenBank/DDBJ databases">
        <title>OgluRS3 (Oryza glumaepatula Reference Sequence Version 3).</title>
        <authorList>
            <person name="Zhang J."/>
            <person name="Kudrna D."/>
            <person name="Lee S."/>
            <person name="Talag J."/>
            <person name="Welchert J."/>
            <person name="Wing R.A."/>
        </authorList>
    </citation>
    <scope>NUCLEOTIDE SEQUENCE [LARGE SCALE GENOMIC DNA]</scope>
</reference>
<dbReference type="HOGENOM" id="CLU_2214053_0_0_1"/>
<protein>
    <submittedName>
        <fullName evidence="1">Uncharacterized protein</fullName>
    </submittedName>
</protein>
<sequence length="107" mass="11862">MRKRNCANHRKSSCGGAAGGCVEPRYFPPSARPRLRLRLLASSPAAAARRRRSPIHPATEQGCLRRVPGGLTYIVWPRQRVKSRCKVCCGLGKLEDDQRIFISCIGC</sequence>
<dbReference type="AlphaFoldDB" id="A0A0D9ZK45"/>
<dbReference type="Proteomes" id="UP000026961">
    <property type="component" value="Chromosome 4"/>
</dbReference>
<evidence type="ECO:0000313" key="1">
    <source>
        <dbReference type="EnsemblPlants" id="OGLUM04G10560.3"/>
    </source>
</evidence>
<evidence type="ECO:0000313" key="2">
    <source>
        <dbReference type="Proteomes" id="UP000026961"/>
    </source>
</evidence>
<dbReference type="EnsemblPlants" id="OGLUM04G10560.3">
    <property type="protein sequence ID" value="OGLUM04G10560.3"/>
    <property type="gene ID" value="OGLUM04G10560"/>
</dbReference>
<proteinExistence type="predicted"/>
<keyword evidence="2" id="KW-1185">Reference proteome</keyword>
<organism evidence="1">
    <name type="scientific">Oryza glumipatula</name>
    <dbReference type="NCBI Taxonomy" id="40148"/>
    <lineage>
        <taxon>Eukaryota</taxon>
        <taxon>Viridiplantae</taxon>
        <taxon>Streptophyta</taxon>
        <taxon>Embryophyta</taxon>
        <taxon>Tracheophyta</taxon>
        <taxon>Spermatophyta</taxon>
        <taxon>Magnoliopsida</taxon>
        <taxon>Liliopsida</taxon>
        <taxon>Poales</taxon>
        <taxon>Poaceae</taxon>
        <taxon>BOP clade</taxon>
        <taxon>Oryzoideae</taxon>
        <taxon>Oryzeae</taxon>
        <taxon>Oryzinae</taxon>
        <taxon>Oryza</taxon>
    </lineage>
</organism>
<reference evidence="1" key="1">
    <citation type="submission" date="2015-04" db="UniProtKB">
        <authorList>
            <consortium name="EnsemblPlants"/>
        </authorList>
    </citation>
    <scope>IDENTIFICATION</scope>
</reference>
<accession>A0A0D9ZK45</accession>
<dbReference type="Gramene" id="OGLUM04G10560.3">
    <property type="protein sequence ID" value="OGLUM04G10560.3"/>
    <property type="gene ID" value="OGLUM04G10560"/>
</dbReference>
<name>A0A0D9ZK45_9ORYZ</name>